<dbReference type="Pfam" id="PF18920">
    <property type="entry name" value="DUF5671"/>
    <property type="match status" value="1"/>
</dbReference>
<keyword evidence="1" id="KW-0472">Membrane</keyword>
<comment type="caution">
    <text evidence="3">The sequence shown here is derived from an EMBL/GenBank/DDBJ whole genome shotgun (WGS) entry which is preliminary data.</text>
</comment>
<gene>
    <name evidence="3" type="ORF">A2704_04295</name>
</gene>
<feature type="transmembrane region" description="Helical" evidence="1">
    <location>
        <begin position="12"/>
        <end position="37"/>
    </location>
</feature>
<feature type="transmembrane region" description="Helical" evidence="1">
    <location>
        <begin position="57"/>
        <end position="76"/>
    </location>
</feature>
<feature type="transmembrane region" description="Helical" evidence="1">
    <location>
        <begin position="131"/>
        <end position="154"/>
    </location>
</feature>
<proteinExistence type="predicted"/>
<feature type="transmembrane region" description="Helical" evidence="1">
    <location>
        <begin position="97"/>
        <end position="119"/>
    </location>
</feature>
<evidence type="ECO:0000313" key="3">
    <source>
        <dbReference type="EMBL" id="OGG49367.1"/>
    </source>
</evidence>
<feature type="transmembrane region" description="Helical" evidence="1">
    <location>
        <begin position="166"/>
        <end position="186"/>
    </location>
</feature>
<feature type="domain" description="DUF5671" evidence="2">
    <location>
        <begin position="11"/>
        <end position="143"/>
    </location>
</feature>
<evidence type="ECO:0000259" key="2">
    <source>
        <dbReference type="Pfam" id="PF18920"/>
    </source>
</evidence>
<protein>
    <recommendedName>
        <fullName evidence="2">DUF5671 domain-containing protein</fullName>
    </recommendedName>
</protein>
<dbReference type="AlphaFoldDB" id="A0A1F6CK25"/>
<dbReference type="InterPro" id="IPR043728">
    <property type="entry name" value="DUF5671"/>
</dbReference>
<accession>A0A1F6CK25</accession>
<evidence type="ECO:0000313" key="4">
    <source>
        <dbReference type="Proteomes" id="UP000176445"/>
    </source>
</evidence>
<keyword evidence="1" id="KW-0812">Transmembrane</keyword>
<name>A0A1F6CK25_9BACT</name>
<sequence>MDKPKVTPKDFVFWIGAMVSLYAGIFAFVTLVFEYINHAFPNPVVDQYYYYDPYSNTVSYEMASLIVLTPVFLVLMRFIRRSIAADPSRNDIWVRRWALFLTLFLAGAALVIDLIVLLNTFLQGEELTIGFLLKVLTVLLVAGLGFMHFLADLWGYWDREPARARMVNWGVGALVLVTIISGFFIIGTPQQIRAQKQDAIRVQDLQNIQWQIVNFWQQKEKLPAALAELNDPITNYILPVDPKTGESYKYSSTGARSFKLCATFTEEGGTTGALSRPIPMPTEPMTNGKEIQDNWQHGTGEVCFDRTIDPERYPPYPKTR</sequence>
<organism evidence="3 4">
    <name type="scientific">Candidatus Kaiserbacteria bacterium RIFCSPHIGHO2_01_FULL_54_36b</name>
    <dbReference type="NCBI Taxonomy" id="1798483"/>
    <lineage>
        <taxon>Bacteria</taxon>
        <taxon>Candidatus Kaiseribacteriota</taxon>
    </lineage>
</organism>
<evidence type="ECO:0000256" key="1">
    <source>
        <dbReference type="SAM" id="Phobius"/>
    </source>
</evidence>
<dbReference type="Proteomes" id="UP000176445">
    <property type="component" value="Unassembled WGS sequence"/>
</dbReference>
<keyword evidence="1" id="KW-1133">Transmembrane helix</keyword>
<reference evidence="3 4" key="1">
    <citation type="journal article" date="2016" name="Nat. Commun.">
        <title>Thousands of microbial genomes shed light on interconnected biogeochemical processes in an aquifer system.</title>
        <authorList>
            <person name="Anantharaman K."/>
            <person name="Brown C.T."/>
            <person name="Hug L.A."/>
            <person name="Sharon I."/>
            <person name="Castelle C.J."/>
            <person name="Probst A.J."/>
            <person name="Thomas B.C."/>
            <person name="Singh A."/>
            <person name="Wilkins M.J."/>
            <person name="Karaoz U."/>
            <person name="Brodie E.L."/>
            <person name="Williams K.H."/>
            <person name="Hubbard S.S."/>
            <person name="Banfield J.F."/>
        </authorList>
    </citation>
    <scope>NUCLEOTIDE SEQUENCE [LARGE SCALE GENOMIC DNA]</scope>
</reference>
<dbReference type="EMBL" id="MFKW01000075">
    <property type="protein sequence ID" value="OGG49367.1"/>
    <property type="molecule type" value="Genomic_DNA"/>
</dbReference>